<reference evidence="3" key="3">
    <citation type="journal article" date="2019" name="Microbiol. Resour. Announc.">
        <title>Draft Genome Sequences of Type Strains of Gordonibacter faecihominis, Paraeggerthella hongkongensis, Parvibacter caecicola,Slackia equolifaciens, Slackia faecicanis, and Slackia isoflavoniconvertens.</title>
        <authorList>
            <person name="Danylec N."/>
            <person name="Stoll D.A."/>
            <person name="Dotsch A."/>
            <person name="Huch M."/>
        </authorList>
    </citation>
    <scope>NUCLEOTIDE SEQUENCE</scope>
    <source>
        <strain evidence="3">DSM 16107</strain>
    </source>
</reference>
<name>A0A3N0IYB7_9ACTN</name>
<dbReference type="RefSeq" id="WP_114547554.1">
    <property type="nucleotide sequence ID" value="NZ_PPTT01000034.1"/>
</dbReference>
<keyword evidence="1" id="KW-0472">Membrane</keyword>
<reference evidence="2 4" key="1">
    <citation type="journal article" date="2018" name="Elife">
        <title>Discovery and characterization of a prevalent human gut bacterial enzyme sufficient for the inactivation of a family of plant toxins.</title>
        <authorList>
            <person name="Koppel N."/>
            <person name="Bisanz J.E."/>
            <person name="Pandelia M.E."/>
            <person name="Turnbaugh P.J."/>
            <person name="Balskus E.P."/>
        </authorList>
    </citation>
    <scope>NUCLEOTIDE SEQUENCE [LARGE SCALE GENOMIC DNA]</scope>
    <source>
        <strain evidence="2 4">DSM 16107</strain>
    </source>
</reference>
<dbReference type="EMBL" id="PPTT01000034">
    <property type="protein sequence ID" value="RDB65972.1"/>
    <property type="molecule type" value="Genomic_DNA"/>
</dbReference>
<proteinExistence type="predicted"/>
<feature type="transmembrane region" description="Helical" evidence="1">
    <location>
        <begin position="20"/>
        <end position="38"/>
    </location>
</feature>
<dbReference type="Proteomes" id="UP000253817">
    <property type="component" value="Unassembled WGS sequence"/>
</dbReference>
<keyword evidence="1" id="KW-0812">Transmembrane</keyword>
<dbReference type="EMBL" id="QICC01000022">
    <property type="protein sequence ID" value="RNM41967.1"/>
    <property type="molecule type" value="Genomic_DNA"/>
</dbReference>
<evidence type="ECO:0000313" key="2">
    <source>
        <dbReference type="EMBL" id="RDB65972.1"/>
    </source>
</evidence>
<organism evidence="3 5">
    <name type="scientific">Eggerthella sinensis</name>
    <dbReference type="NCBI Taxonomy" id="242230"/>
    <lineage>
        <taxon>Bacteria</taxon>
        <taxon>Bacillati</taxon>
        <taxon>Actinomycetota</taxon>
        <taxon>Coriobacteriia</taxon>
        <taxon>Eggerthellales</taxon>
        <taxon>Eggerthellaceae</taxon>
        <taxon>Eggerthella</taxon>
    </lineage>
</organism>
<evidence type="ECO:0000313" key="4">
    <source>
        <dbReference type="Proteomes" id="UP000253817"/>
    </source>
</evidence>
<feature type="transmembrane region" description="Helical" evidence="1">
    <location>
        <begin position="216"/>
        <end position="238"/>
    </location>
</feature>
<evidence type="ECO:0000313" key="5">
    <source>
        <dbReference type="Proteomes" id="UP000270112"/>
    </source>
</evidence>
<protein>
    <submittedName>
        <fullName evidence="3">Uncharacterized protein</fullName>
    </submittedName>
</protein>
<keyword evidence="4" id="KW-1185">Reference proteome</keyword>
<evidence type="ECO:0000256" key="1">
    <source>
        <dbReference type="SAM" id="Phobius"/>
    </source>
</evidence>
<keyword evidence="1" id="KW-1133">Transmembrane helix</keyword>
<dbReference type="OrthoDB" id="3177658at2"/>
<accession>A0A3N0IYB7</accession>
<reference evidence="5" key="2">
    <citation type="submission" date="2018-05" db="EMBL/GenBank/DDBJ databases">
        <title>Genome Sequencing of selected type strains of the family Eggerthellaceae.</title>
        <authorList>
            <person name="Danylec N."/>
            <person name="Stoll D.A."/>
            <person name="Doetsch A."/>
            <person name="Huch M."/>
        </authorList>
    </citation>
    <scope>NUCLEOTIDE SEQUENCE [LARGE SCALE GENOMIC DNA]</scope>
    <source>
        <strain evidence="5">DSM 16107</strain>
    </source>
</reference>
<dbReference type="AlphaFoldDB" id="A0A3N0IYB7"/>
<feature type="transmembrane region" description="Helical" evidence="1">
    <location>
        <begin position="273"/>
        <end position="292"/>
    </location>
</feature>
<feature type="transmembrane region" description="Helical" evidence="1">
    <location>
        <begin position="180"/>
        <end position="204"/>
    </location>
</feature>
<sequence>MLKYLRMDMYRLVKGKMLWVTLGILLVMSVFMAGMMWLSTTSEFTVYMHNQMLEEQENAAAMGVTFGETDVPTTSTGMEGINGSEIADFAQNQTSMWLSGGGLAVIVAMVIALFFAADFTSGYVKNLPSSRRDRLAYYGEKTLLMAVLSTAFLLFGIAAFEVGRLVTGFTYVHVDSAGGIATWFLLSVVILTTYAAITAVVTWLTQSKAAGIASALIVSSGVLGSVLAMTFSSLAVLWEPLARAAEWLPNANYALLKQGGDALLAAPGDVGHILISCGVPLVICTAIALVVCTRKDV</sequence>
<comment type="caution">
    <text evidence="3">The sequence shown here is derived from an EMBL/GenBank/DDBJ whole genome shotgun (WGS) entry which is preliminary data.</text>
</comment>
<gene>
    <name evidence="2" type="ORF">C1876_15115</name>
    <name evidence="3" type="ORF">DMP09_07135</name>
</gene>
<dbReference type="Proteomes" id="UP000270112">
    <property type="component" value="Unassembled WGS sequence"/>
</dbReference>
<evidence type="ECO:0000313" key="3">
    <source>
        <dbReference type="EMBL" id="RNM41967.1"/>
    </source>
</evidence>
<feature type="transmembrane region" description="Helical" evidence="1">
    <location>
        <begin position="97"/>
        <end position="121"/>
    </location>
</feature>
<feature type="transmembrane region" description="Helical" evidence="1">
    <location>
        <begin position="142"/>
        <end position="160"/>
    </location>
</feature>